<dbReference type="PANTHER" id="PTHR43232">
    <property type="entry name" value="MOLYBDENUM COFACTOR BIOSYNTHESIS PROTEIN B"/>
    <property type="match status" value="1"/>
</dbReference>
<dbReference type="InterPro" id="IPR036425">
    <property type="entry name" value="MoaB/Mog-like_dom_sf"/>
</dbReference>
<dbReference type="InterPro" id="IPR012245">
    <property type="entry name" value="MoaB"/>
</dbReference>
<proteinExistence type="inferred from homology"/>
<feature type="domain" description="MoaB/Mog" evidence="6">
    <location>
        <begin position="15"/>
        <end position="159"/>
    </location>
</feature>
<keyword evidence="4 5" id="KW-0501">Molybdenum cofactor biosynthesis</keyword>
<evidence type="ECO:0000256" key="1">
    <source>
        <dbReference type="ARBA" id="ARBA00005046"/>
    </source>
</evidence>
<dbReference type="Gene3D" id="3.40.980.10">
    <property type="entry name" value="MoaB/Mog-like domain"/>
    <property type="match status" value="1"/>
</dbReference>
<accession>A0ABV8V5K7</accession>
<dbReference type="PANTHER" id="PTHR43232:SF2">
    <property type="entry name" value="MOLYBDENUM COFACTOR BIOSYNTHESIS PROTEIN B"/>
    <property type="match status" value="1"/>
</dbReference>
<dbReference type="InterPro" id="IPR013484">
    <property type="entry name" value="MoaB_proteobac"/>
</dbReference>
<keyword evidence="8" id="KW-1185">Reference proteome</keyword>
<dbReference type="CDD" id="cd00886">
    <property type="entry name" value="MogA_MoaB"/>
    <property type="match status" value="1"/>
</dbReference>
<organism evidence="7 8">
    <name type="scientific">Simiduia curdlanivorans</name>
    <dbReference type="NCBI Taxonomy" id="1492769"/>
    <lineage>
        <taxon>Bacteria</taxon>
        <taxon>Pseudomonadati</taxon>
        <taxon>Pseudomonadota</taxon>
        <taxon>Gammaproteobacteria</taxon>
        <taxon>Cellvibrionales</taxon>
        <taxon>Cellvibrionaceae</taxon>
        <taxon>Simiduia</taxon>
    </lineage>
</organism>
<reference evidence="8" key="1">
    <citation type="journal article" date="2019" name="Int. J. Syst. Evol. Microbiol.">
        <title>The Global Catalogue of Microorganisms (GCM) 10K type strain sequencing project: providing services to taxonomists for standard genome sequencing and annotation.</title>
        <authorList>
            <consortium name="The Broad Institute Genomics Platform"/>
            <consortium name="The Broad Institute Genome Sequencing Center for Infectious Disease"/>
            <person name="Wu L."/>
            <person name="Ma J."/>
        </authorList>
    </citation>
    <scope>NUCLEOTIDE SEQUENCE [LARGE SCALE GENOMIC DNA]</scope>
    <source>
        <strain evidence="8">CECT 8570</strain>
    </source>
</reference>
<evidence type="ECO:0000256" key="4">
    <source>
        <dbReference type="ARBA" id="ARBA00023150"/>
    </source>
</evidence>
<evidence type="ECO:0000259" key="6">
    <source>
        <dbReference type="SMART" id="SM00852"/>
    </source>
</evidence>
<comment type="caution">
    <text evidence="7">The sequence shown here is derived from an EMBL/GenBank/DDBJ whole genome shotgun (WGS) entry which is preliminary data.</text>
</comment>
<name>A0ABV8V5K7_9GAMM</name>
<evidence type="ECO:0000256" key="5">
    <source>
        <dbReference type="PIRNR" id="PIRNR006443"/>
    </source>
</evidence>
<dbReference type="InterPro" id="IPR008284">
    <property type="entry name" value="MoCF_biosynth_CS"/>
</dbReference>
<dbReference type="InterPro" id="IPR001453">
    <property type="entry name" value="MoaB/Mog_dom"/>
</dbReference>
<evidence type="ECO:0000313" key="7">
    <source>
        <dbReference type="EMBL" id="MFC4363151.1"/>
    </source>
</evidence>
<gene>
    <name evidence="7" type="primary">moaB</name>
    <name evidence="7" type="ORF">ACFOX3_12610</name>
</gene>
<comment type="similarity">
    <text evidence="2 5">Belongs to the MoaB/Mog family.</text>
</comment>
<comment type="pathway">
    <text evidence="1 5">Cofactor biosynthesis; molybdopterin biosynthesis.</text>
</comment>
<evidence type="ECO:0000256" key="2">
    <source>
        <dbReference type="ARBA" id="ARBA00006112"/>
    </source>
</evidence>
<dbReference type="PIRSF" id="PIRSF006443">
    <property type="entry name" value="MoaB"/>
    <property type="match status" value="1"/>
</dbReference>
<protein>
    <recommendedName>
        <fullName evidence="3 5">Molybdenum cofactor biosynthesis protein B</fullName>
    </recommendedName>
</protein>
<dbReference type="NCBIfam" id="TIGR02667">
    <property type="entry name" value="moaB_proteo"/>
    <property type="match status" value="1"/>
</dbReference>
<dbReference type="PROSITE" id="PS01078">
    <property type="entry name" value="MOCF_BIOSYNTHESIS_1"/>
    <property type="match status" value="1"/>
</dbReference>
<dbReference type="Pfam" id="PF00994">
    <property type="entry name" value="MoCF_biosynth"/>
    <property type="match status" value="1"/>
</dbReference>
<dbReference type="NCBIfam" id="TIGR00177">
    <property type="entry name" value="molyb_syn"/>
    <property type="match status" value="1"/>
</dbReference>
<dbReference type="Proteomes" id="UP001595840">
    <property type="component" value="Unassembled WGS sequence"/>
</dbReference>
<sequence length="182" mass="19514">MGHHTAAELIALNIAVLTVSDTRTLDTDTSGQLLIDKVISAGHTLADRAIVIDDIYQIRAQASQWIASAKVEVILITGGTGFTSRDSTPEAMTPLFDKVVEGFGELFRHISFAQIGTSTIQSRALAGLANNTLIFCLPGSNNACHTAWDEIINAQLDARQGPCNFVPHLIDIERGECGVRGN</sequence>
<dbReference type="EMBL" id="JBHSCX010000015">
    <property type="protein sequence ID" value="MFC4363151.1"/>
    <property type="molecule type" value="Genomic_DNA"/>
</dbReference>
<dbReference type="RefSeq" id="WP_290265011.1">
    <property type="nucleotide sequence ID" value="NZ_JAUFQG010000006.1"/>
</dbReference>
<dbReference type="SMART" id="SM00852">
    <property type="entry name" value="MoCF_biosynth"/>
    <property type="match status" value="1"/>
</dbReference>
<comment type="function">
    <text evidence="5">May be involved in the biosynthesis of molybdopterin.</text>
</comment>
<evidence type="ECO:0000256" key="3">
    <source>
        <dbReference type="ARBA" id="ARBA00015262"/>
    </source>
</evidence>
<evidence type="ECO:0000313" key="8">
    <source>
        <dbReference type="Proteomes" id="UP001595840"/>
    </source>
</evidence>
<dbReference type="SUPFAM" id="SSF53218">
    <property type="entry name" value="Molybdenum cofactor biosynthesis proteins"/>
    <property type="match status" value="1"/>
</dbReference>